<comment type="caution">
    <text evidence="3">The sequence shown here is derived from an EMBL/GenBank/DDBJ whole genome shotgun (WGS) entry which is preliminary data.</text>
</comment>
<reference evidence="3 4" key="1">
    <citation type="submission" date="2020-07" db="EMBL/GenBank/DDBJ databases">
        <authorList>
            <person name="Feng X."/>
        </authorList>
    </citation>
    <scope>NUCLEOTIDE SEQUENCE [LARGE SCALE GENOMIC DNA]</scope>
    <source>
        <strain evidence="3 4">JCM14086</strain>
    </source>
</reference>
<protein>
    <recommendedName>
        <fullName evidence="2">Carbohydrate-binding domain-containing protein</fullName>
    </recommendedName>
</protein>
<dbReference type="InterPro" id="IPR010502">
    <property type="entry name" value="Carb-bd_dom_fam9"/>
</dbReference>
<dbReference type="Gene3D" id="3.20.20.80">
    <property type="entry name" value="Glycosidases"/>
    <property type="match status" value="1"/>
</dbReference>
<feature type="signal peptide" evidence="1">
    <location>
        <begin position="1"/>
        <end position="21"/>
    </location>
</feature>
<dbReference type="SUPFAM" id="SSF49344">
    <property type="entry name" value="CBD9-like"/>
    <property type="match status" value="1"/>
</dbReference>
<keyword evidence="4" id="KW-1185">Reference proteome</keyword>
<proteinExistence type="predicted"/>
<accession>A0A7X1E4W8</accession>
<dbReference type="Pfam" id="PF06452">
    <property type="entry name" value="CBM9_1"/>
    <property type="match status" value="1"/>
</dbReference>
<sequence length="922" mass="105660">MSTLRLFTILLLLLFRIQTLAAADQPYIEITQDGIQVELDGVETFNIEGPYIIDNAGGRIEGNFSIQNSKSALIQYPGGAEVEISLDAARAELHYQINEFPEVNYNGFRIAVLLPLFYGNGWSFVLGDDAPRLFPKKLEQARYQTMGESFSILSPNGSGVQFETTKGLQVLQDNRQYGWSRYQYTYELRQLKKGHEDEFTIELASVRATSDSDVAILDAFGQLKALDYSDKVQSVDELKSDIEADRQYYESYPELNRSVYGGDDAVRLEATGFFRVDEWQGRKVMVDPKGNLFFQLGVCGIQSHDDATFVTGREEIYDWLPSFNSEYKSAFFRQNPSNFSFYRANWIRKNEKEFNYLDWSREAIKRLRKIGFNSAGAWAEITDAYAEEEFPYSVMLNSFAFGELAKVPGLKATVFDPFAENVEANLRDAFRRYVAPEAENPLIIGYFLGNEANYQDIPRIVPALNGSHPAKVEMVKLLREKYATIDAFNKAWEPENDFQDFDSLLDVKLMPTTESAYRDMSAYLRHFLEAYFGTVTRLFREYDPNHLLLGDRLMPSTCSNRDVLEVSGKYMDVISVNYYTFGLDPNFLSRVHRLTGGRPLILSEWFFSASTQGAIGGREVDSQEERGMAYRHYVENAATLPYVVGQQWFTYLDQSLTGRFFQKLNGEAANTGLINVVDRPYKTLMQYAYQTHRDIYKVMMGEKAPYQFDDPRFIYDQRDRSKMVAAPHVPGKVQLDGLINDWPGVPGEPISSSRITYGVEDPEFFADFRVAWDEKYFYFFVHVNDTTPRQNAQPLHRSWDADCVEFFIGPASDEEVIARRLSDRQFMIHSNLAEAIVLPEGETREWGELVLVDDVNGKGYSIEMAVRWDYLNLRPEEGLELMFDVAVDDSTAGHRRVRQIIWNGDARASSDPSTWGRVKLVR</sequence>
<dbReference type="SUPFAM" id="SSF51445">
    <property type="entry name" value="(Trans)glycosidases"/>
    <property type="match status" value="1"/>
</dbReference>
<evidence type="ECO:0000259" key="2">
    <source>
        <dbReference type="Pfam" id="PF06452"/>
    </source>
</evidence>
<feature type="domain" description="Carbohydrate-binding" evidence="2">
    <location>
        <begin position="760"/>
        <end position="921"/>
    </location>
</feature>
<dbReference type="GO" id="GO:0004553">
    <property type="term" value="F:hydrolase activity, hydrolyzing O-glycosyl compounds"/>
    <property type="evidence" value="ECO:0007669"/>
    <property type="project" value="InterPro"/>
</dbReference>
<dbReference type="GO" id="GO:0030246">
    <property type="term" value="F:carbohydrate binding"/>
    <property type="evidence" value="ECO:0007669"/>
    <property type="project" value="InterPro"/>
</dbReference>
<name>A0A7X1E4W8_9BACT</name>
<evidence type="ECO:0000256" key="1">
    <source>
        <dbReference type="SAM" id="SignalP"/>
    </source>
</evidence>
<gene>
    <name evidence="3" type="ORF">H5P30_14420</name>
</gene>
<keyword evidence="1" id="KW-0732">Signal</keyword>
<evidence type="ECO:0000313" key="4">
    <source>
        <dbReference type="Proteomes" id="UP000525652"/>
    </source>
</evidence>
<feature type="chain" id="PRO_5030579448" description="Carbohydrate-binding domain-containing protein" evidence="1">
    <location>
        <begin position="22"/>
        <end position="922"/>
    </location>
</feature>
<dbReference type="EMBL" id="JACHVA010000111">
    <property type="protein sequence ID" value="MBC2602975.1"/>
    <property type="molecule type" value="Genomic_DNA"/>
</dbReference>
<dbReference type="RefSeq" id="WP_185693624.1">
    <property type="nucleotide sequence ID" value="NZ_JACHVA010000111.1"/>
</dbReference>
<dbReference type="Proteomes" id="UP000525652">
    <property type="component" value="Unassembled WGS sequence"/>
</dbReference>
<dbReference type="AlphaFoldDB" id="A0A7X1E4W8"/>
<evidence type="ECO:0000313" key="3">
    <source>
        <dbReference type="EMBL" id="MBC2602975.1"/>
    </source>
</evidence>
<organism evidence="3 4">
    <name type="scientific">Puniceicoccus vermicola</name>
    <dbReference type="NCBI Taxonomy" id="388746"/>
    <lineage>
        <taxon>Bacteria</taxon>
        <taxon>Pseudomonadati</taxon>
        <taxon>Verrucomicrobiota</taxon>
        <taxon>Opitutia</taxon>
        <taxon>Puniceicoccales</taxon>
        <taxon>Puniceicoccaceae</taxon>
        <taxon>Puniceicoccus</taxon>
    </lineage>
</organism>
<dbReference type="GO" id="GO:0016052">
    <property type="term" value="P:carbohydrate catabolic process"/>
    <property type="evidence" value="ECO:0007669"/>
    <property type="project" value="InterPro"/>
</dbReference>
<dbReference type="Gene3D" id="2.60.40.1190">
    <property type="match status" value="1"/>
</dbReference>
<dbReference type="InterPro" id="IPR017853">
    <property type="entry name" value="GH"/>
</dbReference>